<dbReference type="Pfam" id="PF17103">
    <property type="entry name" value="Stealth_CR4"/>
    <property type="match status" value="1"/>
</dbReference>
<dbReference type="InterPro" id="IPR021520">
    <property type="entry name" value="Stealth_CR2"/>
</dbReference>
<dbReference type="AlphaFoldDB" id="A0A0L0G879"/>
<name>A0A0L0G879_9EUKA</name>
<dbReference type="InterPro" id="IPR053362">
    <property type="entry name" value="RPS_phosphotransferase_WefF"/>
</dbReference>
<dbReference type="STRING" id="667725.A0A0L0G879"/>
<feature type="domain" description="Stealth protein CR4 conserved region 4" evidence="3">
    <location>
        <begin position="405"/>
        <end position="448"/>
    </location>
</feature>
<feature type="domain" description="Stealth protein CR2 conserved region 2" evidence="2">
    <location>
        <begin position="159"/>
        <end position="271"/>
    </location>
</feature>
<dbReference type="OrthoDB" id="263283at2759"/>
<proteinExistence type="predicted"/>
<dbReference type="RefSeq" id="XP_014159112.1">
    <property type="nucleotide sequence ID" value="XM_014303637.1"/>
</dbReference>
<evidence type="ECO:0000259" key="3">
    <source>
        <dbReference type="Pfam" id="PF17103"/>
    </source>
</evidence>
<dbReference type="Pfam" id="PF11380">
    <property type="entry name" value="Stealth_CR2"/>
    <property type="match status" value="1"/>
</dbReference>
<evidence type="ECO:0000256" key="1">
    <source>
        <dbReference type="SAM" id="Phobius"/>
    </source>
</evidence>
<dbReference type="PANTHER" id="PTHR47452:SF2">
    <property type="entry name" value="GLYCOSYLTRANSFERASE"/>
    <property type="match status" value="1"/>
</dbReference>
<feature type="transmembrane region" description="Helical" evidence="1">
    <location>
        <begin position="12"/>
        <end position="32"/>
    </location>
</feature>
<dbReference type="Proteomes" id="UP000054560">
    <property type="component" value="Unassembled WGS sequence"/>
</dbReference>
<sequence>MGRLSTAYCRSHVGLKFVLALASTMIIATILLSPPEQNSYEKRDKYIVDVLPHEPPIVTIVDTQPEITSLTKLREECDNLASLWDSHNIDSIDDKSCERIQESCGVPDCHEAIIDGVITWVDGSDPVFRAGYLNTLEYAAALDPRHKPGTKKLREGGVRDFGQLRYALRSIAANAPWIRRIFLITDNQWPDCLLPANETLKLRHVTHDQLFDFYYQARHPDRIDAQRLPSYNSIALELMTPFIPKLGRMYLAFSDDMSFLNPTPLSFVYNKESGRGVLHMWERFDNPLLEGRAAVSKRWATEYFGGSVIDCPLRRRHGCAIPAHGPVLVVKEVFIDAWNKIGDTMDTTVYHPMRTEDRDPDTWPFLMLIGHAKFYEIKEDKFALFFAMMTKATILKLLNSMENDHQSKMGCLNDNFDDDHGPVSPALINLMTKTYENRFPVKAPWELAV</sequence>
<keyword evidence="1" id="KW-0812">Transmembrane</keyword>
<evidence type="ECO:0000259" key="2">
    <source>
        <dbReference type="Pfam" id="PF11380"/>
    </source>
</evidence>
<gene>
    <name evidence="4" type="ORF">SARC_02588</name>
</gene>
<dbReference type="GeneID" id="25903092"/>
<dbReference type="EMBL" id="KQ241714">
    <property type="protein sequence ID" value="KNC85210.1"/>
    <property type="molecule type" value="Genomic_DNA"/>
</dbReference>
<keyword evidence="1" id="KW-1133">Transmembrane helix</keyword>
<protein>
    <submittedName>
        <fullName evidence="4">Uncharacterized protein</fullName>
    </submittedName>
</protein>
<accession>A0A0L0G879</accession>
<organism evidence="4 5">
    <name type="scientific">Sphaeroforma arctica JP610</name>
    <dbReference type="NCBI Taxonomy" id="667725"/>
    <lineage>
        <taxon>Eukaryota</taxon>
        <taxon>Ichthyosporea</taxon>
        <taxon>Ichthyophonida</taxon>
        <taxon>Sphaeroforma</taxon>
    </lineage>
</organism>
<reference evidence="4 5" key="1">
    <citation type="submission" date="2011-02" db="EMBL/GenBank/DDBJ databases">
        <title>The Genome Sequence of Sphaeroforma arctica JP610.</title>
        <authorList>
            <consortium name="The Broad Institute Genome Sequencing Platform"/>
            <person name="Russ C."/>
            <person name="Cuomo C."/>
            <person name="Young S.K."/>
            <person name="Zeng Q."/>
            <person name="Gargeya S."/>
            <person name="Alvarado L."/>
            <person name="Berlin A."/>
            <person name="Chapman S.B."/>
            <person name="Chen Z."/>
            <person name="Freedman E."/>
            <person name="Gellesch M."/>
            <person name="Goldberg J."/>
            <person name="Griggs A."/>
            <person name="Gujja S."/>
            <person name="Heilman E."/>
            <person name="Heiman D."/>
            <person name="Howarth C."/>
            <person name="Mehta T."/>
            <person name="Neiman D."/>
            <person name="Pearson M."/>
            <person name="Roberts A."/>
            <person name="Saif S."/>
            <person name="Shea T."/>
            <person name="Shenoy N."/>
            <person name="Sisk P."/>
            <person name="Stolte C."/>
            <person name="Sykes S."/>
            <person name="White J."/>
            <person name="Yandava C."/>
            <person name="Burger G."/>
            <person name="Gray M.W."/>
            <person name="Holland P.W.H."/>
            <person name="King N."/>
            <person name="Lang F.B.F."/>
            <person name="Roger A.J."/>
            <person name="Ruiz-Trillo I."/>
            <person name="Haas B."/>
            <person name="Nusbaum C."/>
            <person name="Birren B."/>
        </authorList>
    </citation>
    <scope>NUCLEOTIDE SEQUENCE [LARGE SCALE GENOMIC DNA]</scope>
    <source>
        <strain evidence="4 5">JP610</strain>
    </source>
</reference>
<keyword evidence="1" id="KW-0472">Membrane</keyword>
<evidence type="ECO:0000313" key="4">
    <source>
        <dbReference type="EMBL" id="KNC85210.1"/>
    </source>
</evidence>
<keyword evidence="5" id="KW-1185">Reference proteome</keyword>
<dbReference type="GO" id="GO:0016772">
    <property type="term" value="F:transferase activity, transferring phosphorus-containing groups"/>
    <property type="evidence" value="ECO:0007669"/>
    <property type="project" value="InterPro"/>
</dbReference>
<evidence type="ECO:0000313" key="5">
    <source>
        <dbReference type="Proteomes" id="UP000054560"/>
    </source>
</evidence>
<dbReference type="InterPro" id="IPR031356">
    <property type="entry name" value="Stealth_CR4"/>
</dbReference>
<dbReference type="PANTHER" id="PTHR47452">
    <property type="entry name" value="PUTATIVE-RELATED"/>
    <property type="match status" value="1"/>
</dbReference>